<dbReference type="GO" id="GO:0009403">
    <property type="term" value="P:toxin biosynthetic process"/>
    <property type="evidence" value="ECO:0007669"/>
    <property type="project" value="InterPro"/>
</dbReference>
<proteinExistence type="predicted"/>
<comment type="subcellular location">
    <subcellularLocation>
        <location evidence="1">Membrane</location>
        <topology evidence="1">Multi-pass membrane protein</topology>
    </subcellularLocation>
</comment>
<accession>A0A972VWN4</accession>
<evidence type="ECO:0000313" key="6">
    <source>
        <dbReference type="EMBL" id="NQV64467.1"/>
    </source>
</evidence>
<feature type="transmembrane region" description="Helical" evidence="5">
    <location>
        <begin position="31"/>
        <end position="48"/>
    </location>
</feature>
<feature type="transmembrane region" description="Helical" evidence="5">
    <location>
        <begin position="6"/>
        <end position="24"/>
    </location>
</feature>
<feature type="transmembrane region" description="Helical" evidence="5">
    <location>
        <begin position="68"/>
        <end position="89"/>
    </location>
</feature>
<dbReference type="InterPro" id="IPR052719">
    <property type="entry name" value="CvpA-like"/>
</dbReference>
<evidence type="ECO:0000256" key="3">
    <source>
        <dbReference type="ARBA" id="ARBA00022989"/>
    </source>
</evidence>
<dbReference type="PANTHER" id="PTHR36926">
    <property type="entry name" value="COLICIN V PRODUCTION PROTEIN"/>
    <property type="match status" value="1"/>
</dbReference>
<dbReference type="AlphaFoldDB" id="A0A972VWN4"/>
<protein>
    <submittedName>
        <fullName evidence="6">CvpA family protein</fullName>
    </submittedName>
</protein>
<keyword evidence="3 5" id="KW-1133">Transmembrane helix</keyword>
<evidence type="ECO:0000256" key="4">
    <source>
        <dbReference type="ARBA" id="ARBA00023136"/>
    </source>
</evidence>
<evidence type="ECO:0000256" key="2">
    <source>
        <dbReference type="ARBA" id="ARBA00022692"/>
    </source>
</evidence>
<dbReference type="InterPro" id="IPR003825">
    <property type="entry name" value="Colicin-V_CvpA"/>
</dbReference>
<sequence length="169" mass="18209">MEEIAAVDWAIIIVVLVSTLISIMRGFVKEALSLATLIAAILIARVFGPQVADMLVDFISVPSLRLAAAYGGLYLATMIIGGMINYLIYQIVSISGLSSINRILGMGFGFVRGGLIVVVAVAIMARMPISEDSWWQSSRLIPQVIVIADGLQIFVIDKVDEFKAHGISI</sequence>
<keyword evidence="2 5" id="KW-0812">Transmembrane</keyword>
<organism evidence="6 7">
    <name type="scientific">SAR86 cluster bacterium</name>
    <dbReference type="NCBI Taxonomy" id="2030880"/>
    <lineage>
        <taxon>Bacteria</taxon>
        <taxon>Pseudomonadati</taxon>
        <taxon>Pseudomonadota</taxon>
        <taxon>Gammaproteobacteria</taxon>
        <taxon>SAR86 cluster</taxon>
    </lineage>
</organism>
<dbReference type="Proteomes" id="UP000754644">
    <property type="component" value="Unassembled WGS sequence"/>
</dbReference>
<dbReference type="EMBL" id="JABMOJ010000136">
    <property type="protein sequence ID" value="NQV64467.1"/>
    <property type="molecule type" value="Genomic_DNA"/>
</dbReference>
<comment type="caution">
    <text evidence="6">The sequence shown here is derived from an EMBL/GenBank/DDBJ whole genome shotgun (WGS) entry which is preliminary data.</text>
</comment>
<dbReference type="GO" id="GO:0016020">
    <property type="term" value="C:membrane"/>
    <property type="evidence" value="ECO:0007669"/>
    <property type="project" value="UniProtKB-SubCell"/>
</dbReference>
<evidence type="ECO:0000256" key="5">
    <source>
        <dbReference type="SAM" id="Phobius"/>
    </source>
</evidence>
<dbReference type="PANTHER" id="PTHR36926:SF1">
    <property type="entry name" value="COLICIN V PRODUCTION PROTEIN"/>
    <property type="match status" value="1"/>
</dbReference>
<gene>
    <name evidence="6" type="ORF">HQ497_03790</name>
</gene>
<evidence type="ECO:0000313" key="7">
    <source>
        <dbReference type="Proteomes" id="UP000754644"/>
    </source>
</evidence>
<keyword evidence="4 5" id="KW-0472">Membrane</keyword>
<reference evidence="6" key="1">
    <citation type="submission" date="2020-05" db="EMBL/GenBank/DDBJ databases">
        <title>Sulfur intermediates as new biogeochemical hubs in an aquatic model microbial ecosystem.</title>
        <authorList>
            <person name="Vigneron A."/>
        </authorList>
    </citation>
    <scope>NUCLEOTIDE SEQUENCE</scope>
    <source>
        <strain evidence="6">Bin.250</strain>
    </source>
</reference>
<dbReference type="Pfam" id="PF02674">
    <property type="entry name" value="Colicin_V"/>
    <property type="match status" value="1"/>
</dbReference>
<feature type="transmembrane region" description="Helical" evidence="5">
    <location>
        <begin position="110"/>
        <end position="129"/>
    </location>
</feature>
<name>A0A972VWN4_9GAMM</name>
<evidence type="ECO:0000256" key="1">
    <source>
        <dbReference type="ARBA" id="ARBA00004141"/>
    </source>
</evidence>